<evidence type="ECO:0000259" key="4">
    <source>
        <dbReference type="SMART" id="SM00646"/>
    </source>
</evidence>
<accession>A0A923I835</accession>
<evidence type="ECO:0000256" key="1">
    <source>
        <dbReference type="ARBA" id="ARBA00022801"/>
    </source>
</evidence>
<reference evidence="5" key="1">
    <citation type="submission" date="2020-08" db="EMBL/GenBank/DDBJ databases">
        <title>Genome public.</title>
        <authorList>
            <person name="Liu C."/>
            <person name="Sun Q."/>
        </authorList>
    </citation>
    <scope>NUCLEOTIDE SEQUENCE</scope>
    <source>
        <strain evidence="5">BX8</strain>
    </source>
</reference>
<feature type="compositionally biased region" description="Basic residues" evidence="2">
    <location>
        <begin position="43"/>
        <end position="55"/>
    </location>
</feature>
<evidence type="ECO:0000256" key="3">
    <source>
        <dbReference type="SAM" id="Phobius"/>
    </source>
</evidence>
<sequence length="300" mass="31858">MAAQENLYGKKRVYRQAGGPAPGGRAAHAAARPGAGGPPARAGRGRTARRRKRRRRGRRIALTLFAVGLLCLVGGLALRSLLPRHYVVALDAGHGGSDPGANGIVAETALTETTVRYLEALLEADENYTPVLCRQYGEGKDVNARAAAARRRSADLLLSVHGNSEQSGQAQGFECYPLPPGRGRHEDSLRFAGLLVEEMSAAGAQLRGENGIKYAYYFSDGSGGYEKVIRESSDDAVYTEKSFGVLEGAGCPAVLAEQCFVTNAADAQAFGSDKGCRLAAQSYYRAICRYFGTQPAALEG</sequence>
<evidence type="ECO:0000313" key="6">
    <source>
        <dbReference type="Proteomes" id="UP000659630"/>
    </source>
</evidence>
<protein>
    <submittedName>
        <fullName evidence="5">N-acetylmuramoyl-L-alanine amidase</fullName>
    </submittedName>
</protein>
<evidence type="ECO:0000313" key="5">
    <source>
        <dbReference type="EMBL" id="MBC5580859.1"/>
    </source>
</evidence>
<dbReference type="InterPro" id="IPR002508">
    <property type="entry name" value="MurNAc-LAA_cat"/>
</dbReference>
<comment type="caution">
    <text evidence="5">The sequence shown here is derived from an EMBL/GenBank/DDBJ whole genome shotgun (WGS) entry which is preliminary data.</text>
</comment>
<proteinExistence type="predicted"/>
<dbReference type="PANTHER" id="PTHR30404">
    <property type="entry name" value="N-ACETYLMURAMOYL-L-ALANINE AMIDASE"/>
    <property type="match status" value="1"/>
</dbReference>
<feature type="region of interest" description="Disordered" evidence="2">
    <location>
        <begin position="1"/>
        <end position="55"/>
    </location>
</feature>
<dbReference type="Pfam" id="PF01520">
    <property type="entry name" value="Amidase_3"/>
    <property type="match status" value="1"/>
</dbReference>
<keyword evidence="6" id="KW-1185">Reference proteome</keyword>
<dbReference type="Gene3D" id="3.40.630.40">
    <property type="entry name" value="Zn-dependent exopeptidases"/>
    <property type="match status" value="1"/>
</dbReference>
<dbReference type="GO" id="GO:0009253">
    <property type="term" value="P:peptidoglycan catabolic process"/>
    <property type="evidence" value="ECO:0007669"/>
    <property type="project" value="InterPro"/>
</dbReference>
<feature type="compositionally biased region" description="Low complexity" evidence="2">
    <location>
        <begin position="17"/>
        <end position="42"/>
    </location>
</feature>
<dbReference type="CDD" id="cd02696">
    <property type="entry name" value="MurNAc-LAA"/>
    <property type="match status" value="1"/>
</dbReference>
<dbReference type="Proteomes" id="UP000659630">
    <property type="component" value="Unassembled WGS sequence"/>
</dbReference>
<dbReference type="SUPFAM" id="SSF53187">
    <property type="entry name" value="Zn-dependent exopeptidases"/>
    <property type="match status" value="1"/>
</dbReference>
<keyword evidence="3" id="KW-0812">Transmembrane</keyword>
<keyword evidence="1" id="KW-0378">Hydrolase</keyword>
<feature type="transmembrane region" description="Helical" evidence="3">
    <location>
        <begin position="60"/>
        <end position="82"/>
    </location>
</feature>
<dbReference type="InterPro" id="IPR050695">
    <property type="entry name" value="N-acetylmuramoyl_amidase_3"/>
</dbReference>
<feature type="domain" description="MurNAc-LAA" evidence="4">
    <location>
        <begin position="146"/>
        <end position="288"/>
    </location>
</feature>
<evidence type="ECO:0000256" key="2">
    <source>
        <dbReference type="SAM" id="MobiDB-lite"/>
    </source>
</evidence>
<keyword evidence="3" id="KW-1133">Transmembrane helix</keyword>
<dbReference type="GO" id="GO:0030288">
    <property type="term" value="C:outer membrane-bounded periplasmic space"/>
    <property type="evidence" value="ECO:0007669"/>
    <property type="project" value="TreeGrafter"/>
</dbReference>
<dbReference type="RefSeq" id="WP_186887181.1">
    <property type="nucleotide sequence ID" value="NZ_JACONZ010000001.1"/>
</dbReference>
<dbReference type="PANTHER" id="PTHR30404:SF0">
    <property type="entry name" value="N-ACETYLMURAMOYL-L-ALANINE AMIDASE AMIC"/>
    <property type="match status" value="1"/>
</dbReference>
<dbReference type="SMART" id="SM00646">
    <property type="entry name" value="Ami_3"/>
    <property type="match status" value="1"/>
</dbReference>
<organism evidence="5 6">
    <name type="scientific">Anaerofilum hominis</name>
    <dbReference type="NCBI Taxonomy" id="2763016"/>
    <lineage>
        <taxon>Bacteria</taxon>
        <taxon>Bacillati</taxon>
        <taxon>Bacillota</taxon>
        <taxon>Clostridia</taxon>
        <taxon>Eubacteriales</taxon>
        <taxon>Oscillospiraceae</taxon>
        <taxon>Anaerofilum</taxon>
    </lineage>
</organism>
<gene>
    <name evidence="5" type="ORF">H8S23_05015</name>
</gene>
<keyword evidence="3" id="KW-0472">Membrane</keyword>
<dbReference type="GO" id="GO:0008745">
    <property type="term" value="F:N-acetylmuramoyl-L-alanine amidase activity"/>
    <property type="evidence" value="ECO:0007669"/>
    <property type="project" value="InterPro"/>
</dbReference>
<dbReference type="EMBL" id="JACONZ010000001">
    <property type="protein sequence ID" value="MBC5580859.1"/>
    <property type="molecule type" value="Genomic_DNA"/>
</dbReference>
<name>A0A923I835_9FIRM</name>
<dbReference type="AlphaFoldDB" id="A0A923I835"/>